<name>A0A9W9MLU9_9EURO</name>
<dbReference type="RefSeq" id="XP_058308209.1">
    <property type="nucleotide sequence ID" value="XM_058451671.1"/>
</dbReference>
<dbReference type="Pfam" id="PF04032">
    <property type="entry name" value="Rpr2"/>
    <property type="match status" value="1"/>
</dbReference>
<evidence type="ECO:0000256" key="5">
    <source>
        <dbReference type="SAM" id="MobiDB-lite"/>
    </source>
</evidence>
<evidence type="ECO:0000313" key="6">
    <source>
        <dbReference type="EMBL" id="KAJ5203730.1"/>
    </source>
</evidence>
<keyword evidence="7" id="KW-1185">Reference proteome</keyword>
<reference evidence="6" key="1">
    <citation type="submission" date="2022-12" db="EMBL/GenBank/DDBJ databases">
        <authorList>
            <person name="Petersen C."/>
        </authorList>
    </citation>
    <scope>NUCLEOTIDE SEQUENCE</scope>
    <source>
        <strain evidence="6">IBT 15544</strain>
    </source>
</reference>
<accession>A0A9W9MLU9</accession>
<dbReference type="GO" id="GO:0008033">
    <property type="term" value="P:tRNA processing"/>
    <property type="evidence" value="ECO:0007669"/>
    <property type="project" value="UniProtKB-KW"/>
</dbReference>
<evidence type="ECO:0008006" key="8">
    <source>
        <dbReference type="Google" id="ProtNLM"/>
    </source>
</evidence>
<evidence type="ECO:0000256" key="3">
    <source>
        <dbReference type="ARBA" id="ARBA00022833"/>
    </source>
</evidence>
<dbReference type="GeneID" id="83178972"/>
<dbReference type="PANTHER" id="PTHR14742:SF0">
    <property type="entry name" value="RIBONUCLEASE P PROTEIN SUBUNIT P21"/>
    <property type="match status" value="1"/>
</dbReference>
<dbReference type="GO" id="GO:0046872">
    <property type="term" value="F:metal ion binding"/>
    <property type="evidence" value="ECO:0007669"/>
    <property type="project" value="UniProtKB-KW"/>
</dbReference>
<feature type="compositionally biased region" description="Polar residues" evidence="5">
    <location>
        <begin position="182"/>
        <end position="191"/>
    </location>
</feature>
<dbReference type="InterPro" id="IPR007175">
    <property type="entry name" value="Rpr2/Snm1/Rpp21"/>
</dbReference>
<reference evidence="6" key="2">
    <citation type="journal article" date="2023" name="IMA Fungus">
        <title>Comparative genomic study of the Penicillium genus elucidates a diverse pangenome and 15 lateral gene transfer events.</title>
        <authorList>
            <person name="Petersen C."/>
            <person name="Sorensen T."/>
            <person name="Nielsen M.R."/>
            <person name="Sondergaard T.E."/>
            <person name="Sorensen J.L."/>
            <person name="Fitzpatrick D.A."/>
            <person name="Frisvad J.C."/>
            <person name="Nielsen K.L."/>
        </authorList>
    </citation>
    <scope>NUCLEOTIDE SEQUENCE</scope>
    <source>
        <strain evidence="6">IBT 15544</strain>
    </source>
</reference>
<comment type="caution">
    <text evidence="6">The sequence shown here is derived from an EMBL/GenBank/DDBJ whole genome shotgun (WGS) entry which is preliminary data.</text>
</comment>
<protein>
    <recommendedName>
        <fullName evidence="8">Rpr2-domain-containing protein</fullName>
    </recommendedName>
</protein>
<evidence type="ECO:0000313" key="7">
    <source>
        <dbReference type="Proteomes" id="UP001150904"/>
    </source>
</evidence>
<feature type="region of interest" description="Disordered" evidence="5">
    <location>
        <begin position="165"/>
        <end position="191"/>
    </location>
</feature>
<dbReference type="AlphaFoldDB" id="A0A9W9MLU9"/>
<feature type="region of interest" description="Disordered" evidence="5">
    <location>
        <begin position="53"/>
        <end position="77"/>
    </location>
</feature>
<dbReference type="OrthoDB" id="128536at2759"/>
<evidence type="ECO:0000256" key="1">
    <source>
        <dbReference type="ARBA" id="ARBA00022694"/>
    </source>
</evidence>
<evidence type="ECO:0000256" key="4">
    <source>
        <dbReference type="ARBA" id="ARBA00038402"/>
    </source>
</evidence>
<dbReference type="EMBL" id="JAPQKR010000012">
    <property type="protein sequence ID" value="KAJ5203730.1"/>
    <property type="molecule type" value="Genomic_DNA"/>
</dbReference>
<dbReference type="Gene3D" id="6.20.50.20">
    <property type="match status" value="1"/>
</dbReference>
<proteinExistence type="inferred from homology"/>
<keyword evidence="1" id="KW-0819">tRNA processing</keyword>
<evidence type="ECO:0000256" key="2">
    <source>
        <dbReference type="ARBA" id="ARBA00022723"/>
    </source>
</evidence>
<dbReference type="GO" id="GO:0005655">
    <property type="term" value="C:nucleolar ribonuclease P complex"/>
    <property type="evidence" value="ECO:0007669"/>
    <property type="project" value="TreeGrafter"/>
</dbReference>
<gene>
    <name evidence="6" type="ORF">N7498_004609</name>
</gene>
<keyword evidence="2" id="KW-0479">Metal-binding</keyword>
<dbReference type="PANTHER" id="PTHR14742">
    <property type="entry name" value="RIBONUCLEASE P SUBUNIT P21"/>
    <property type="match status" value="1"/>
</dbReference>
<sequence length="191" mass="21014">MAKAKVPKEGKNSKSHLKARLEYLQGAAEYFQSVSKFPAQAGAAITDDATVVDNGADEPFAPKDTPNTHAGKPISASKGQGYRIANKTLANLSRVSISHMRGVSLKTQTRLPVPVKRSYCKRCDTLMLPGVNCTHEVTNASRGRKKPWADVLVVRCLVCSTEKRFPHTDRKSKKLKERKDVSQPQDQTDVP</sequence>
<keyword evidence="3" id="KW-0862">Zinc</keyword>
<comment type="similarity">
    <text evidence="4">Belongs to the eukaryotic/archaeal RNase P protein component 4 family.</text>
</comment>
<dbReference type="Proteomes" id="UP001150904">
    <property type="component" value="Unassembled WGS sequence"/>
</dbReference>
<organism evidence="6 7">
    <name type="scientific">Penicillium cinerascens</name>
    <dbReference type="NCBI Taxonomy" id="70096"/>
    <lineage>
        <taxon>Eukaryota</taxon>
        <taxon>Fungi</taxon>
        <taxon>Dikarya</taxon>
        <taxon>Ascomycota</taxon>
        <taxon>Pezizomycotina</taxon>
        <taxon>Eurotiomycetes</taxon>
        <taxon>Eurotiomycetidae</taxon>
        <taxon>Eurotiales</taxon>
        <taxon>Aspergillaceae</taxon>
        <taxon>Penicillium</taxon>
    </lineage>
</organism>